<comment type="caution">
    <text evidence="2">The sequence shown here is derived from an EMBL/GenBank/DDBJ whole genome shotgun (WGS) entry which is preliminary data.</text>
</comment>
<protein>
    <recommendedName>
        <fullName evidence="1">TadE-like domain-containing protein</fullName>
    </recommendedName>
</protein>
<dbReference type="EMBL" id="SRHE01000111">
    <property type="protein sequence ID" value="TWW10105.1"/>
    <property type="molecule type" value="Genomic_DNA"/>
</dbReference>
<dbReference type="Pfam" id="PF07811">
    <property type="entry name" value="TadE"/>
    <property type="match status" value="1"/>
</dbReference>
<reference evidence="2 3" key="1">
    <citation type="submission" date="2019-08" db="EMBL/GenBank/DDBJ databases">
        <title>100 year-old enigma solved: identification of Planctomyces bekefii, the type genus and species of the phylum Planctomycetes.</title>
        <authorList>
            <person name="Svetlana D.N."/>
            <person name="Overmann J."/>
        </authorList>
    </citation>
    <scope>NUCLEOTIDE SEQUENCE [LARGE SCALE GENOMIC DNA]</scope>
    <source>
        <strain evidence="2">Phe10_nw2017</strain>
    </source>
</reference>
<proteinExistence type="predicted"/>
<name>A0A5C6M7N4_9PLAN</name>
<dbReference type="AlphaFoldDB" id="A0A5C6M7N4"/>
<sequence length="124" mass="12728">MILESLVVLVILVMGLLAVIQWSLLMMTHAGVTAAATEGARVAARAVFDNSQQMDTEAAVREILAAHGVGLGLPLTVVVTDLGSAVRVTVTVPMTSTGVPDLLGRLGFTVAGNSLRVSSTASKT</sequence>
<feature type="domain" description="TadE-like" evidence="1">
    <location>
        <begin position="3"/>
        <end position="41"/>
    </location>
</feature>
<evidence type="ECO:0000313" key="2">
    <source>
        <dbReference type="EMBL" id="TWW10105.1"/>
    </source>
</evidence>
<dbReference type="InterPro" id="IPR012495">
    <property type="entry name" value="TadE-like_dom"/>
</dbReference>
<reference evidence="2 3" key="2">
    <citation type="submission" date="2019-08" db="EMBL/GenBank/DDBJ databases">
        <authorList>
            <person name="Henke P."/>
        </authorList>
    </citation>
    <scope>NUCLEOTIDE SEQUENCE [LARGE SCALE GENOMIC DNA]</scope>
    <source>
        <strain evidence="2">Phe10_nw2017</strain>
    </source>
</reference>
<evidence type="ECO:0000259" key="1">
    <source>
        <dbReference type="Pfam" id="PF07811"/>
    </source>
</evidence>
<gene>
    <name evidence="2" type="ORF">E3A20_07800</name>
</gene>
<evidence type="ECO:0000313" key="3">
    <source>
        <dbReference type="Proteomes" id="UP000321083"/>
    </source>
</evidence>
<dbReference type="Proteomes" id="UP000321083">
    <property type="component" value="Unassembled WGS sequence"/>
</dbReference>
<accession>A0A5C6M7N4</accession>
<keyword evidence="3" id="KW-1185">Reference proteome</keyword>
<organism evidence="2 3">
    <name type="scientific">Planctomyces bekefii</name>
    <dbReference type="NCBI Taxonomy" id="1653850"/>
    <lineage>
        <taxon>Bacteria</taxon>
        <taxon>Pseudomonadati</taxon>
        <taxon>Planctomycetota</taxon>
        <taxon>Planctomycetia</taxon>
        <taxon>Planctomycetales</taxon>
        <taxon>Planctomycetaceae</taxon>
        <taxon>Planctomyces</taxon>
    </lineage>
</organism>